<dbReference type="EMBL" id="JASSZA010000011">
    <property type="protein sequence ID" value="KAK2098050.1"/>
    <property type="molecule type" value="Genomic_DNA"/>
</dbReference>
<comment type="caution">
    <text evidence="2">The sequence shown here is derived from an EMBL/GenBank/DDBJ whole genome shotgun (WGS) entry which is preliminary data.</text>
</comment>
<keyword evidence="3" id="KW-1185">Reference proteome</keyword>
<gene>
    <name evidence="2" type="ORF">P7K49_023501</name>
</gene>
<dbReference type="Proteomes" id="UP001266305">
    <property type="component" value="Unassembled WGS sequence"/>
</dbReference>
<feature type="region of interest" description="Disordered" evidence="1">
    <location>
        <begin position="1"/>
        <end position="53"/>
    </location>
</feature>
<feature type="compositionally biased region" description="Basic and acidic residues" evidence="1">
    <location>
        <begin position="39"/>
        <end position="51"/>
    </location>
</feature>
<name>A0ABQ9UMM6_SAGOE</name>
<organism evidence="2 3">
    <name type="scientific">Saguinus oedipus</name>
    <name type="common">Cotton-top tamarin</name>
    <name type="synonym">Oedipomidas oedipus</name>
    <dbReference type="NCBI Taxonomy" id="9490"/>
    <lineage>
        <taxon>Eukaryota</taxon>
        <taxon>Metazoa</taxon>
        <taxon>Chordata</taxon>
        <taxon>Craniata</taxon>
        <taxon>Vertebrata</taxon>
        <taxon>Euteleostomi</taxon>
        <taxon>Mammalia</taxon>
        <taxon>Eutheria</taxon>
        <taxon>Euarchontoglires</taxon>
        <taxon>Primates</taxon>
        <taxon>Haplorrhini</taxon>
        <taxon>Platyrrhini</taxon>
        <taxon>Cebidae</taxon>
        <taxon>Callitrichinae</taxon>
        <taxon>Saguinus</taxon>
    </lineage>
</organism>
<feature type="compositionally biased region" description="Polar residues" evidence="1">
    <location>
        <begin position="13"/>
        <end position="22"/>
    </location>
</feature>
<protein>
    <submittedName>
        <fullName evidence="2">Uncharacterized protein</fullName>
    </submittedName>
</protein>
<reference evidence="2 3" key="1">
    <citation type="submission" date="2023-05" db="EMBL/GenBank/DDBJ databases">
        <title>B98-5 Cell Line De Novo Hybrid Assembly: An Optical Mapping Approach.</title>
        <authorList>
            <person name="Kananen K."/>
            <person name="Auerbach J.A."/>
            <person name="Kautto E."/>
            <person name="Blachly J.S."/>
        </authorList>
    </citation>
    <scope>NUCLEOTIDE SEQUENCE [LARGE SCALE GENOMIC DNA]</scope>
    <source>
        <strain evidence="2">B95-8</strain>
        <tissue evidence="2">Cell line</tissue>
    </source>
</reference>
<proteinExistence type="predicted"/>
<accession>A0ABQ9UMM6</accession>
<evidence type="ECO:0000313" key="2">
    <source>
        <dbReference type="EMBL" id="KAK2098050.1"/>
    </source>
</evidence>
<evidence type="ECO:0000313" key="3">
    <source>
        <dbReference type="Proteomes" id="UP001266305"/>
    </source>
</evidence>
<evidence type="ECO:0000256" key="1">
    <source>
        <dbReference type="SAM" id="MobiDB-lite"/>
    </source>
</evidence>
<sequence>MLANVPQLPELTATPSTWATHQRAQRCPASPGTPASHHCCPEKAARKEKPRQVQRAVQETTTASGLPWGQIGCRQLLRSFLGRSQIPRRISRHAAEDSHERQAQHAKGFSRFTVLTENFIIFLPSVLMKIALMASTRRPLVNLTFERKIIPGVKNADSHASGHLSPDGNRLWEVNRWMKSVSERLFSLNPTLRKIPPCRLVLHVCCVEQIMNLHPLHTSFENPTYLTVLSLSPVPLQVAHSDL</sequence>